<evidence type="ECO:0000313" key="3">
    <source>
        <dbReference type="Proteomes" id="UP001344817"/>
    </source>
</evidence>
<dbReference type="EMBL" id="JAZDWZ010000010">
    <property type="protein sequence ID" value="MEE3928534.1"/>
    <property type="molecule type" value="Genomic_DNA"/>
</dbReference>
<organism evidence="2 3">
    <name type="scientific">Mycoplasmopsis ciconiae</name>
    <dbReference type="NCBI Taxonomy" id="561067"/>
    <lineage>
        <taxon>Bacteria</taxon>
        <taxon>Bacillati</taxon>
        <taxon>Mycoplasmatota</taxon>
        <taxon>Mycoplasmoidales</taxon>
        <taxon>Metamycoplasmataceae</taxon>
        <taxon>Mycoplasmopsis</taxon>
    </lineage>
</organism>
<proteinExistence type="predicted"/>
<keyword evidence="3" id="KW-1185">Reference proteome</keyword>
<gene>
    <name evidence="2" type="ORF">V2E24_03005</name>
</gene>
<protein>
    <submittedName>
        <fullName evidence="2">DUF4231 domain-containing protein</fullName>
    </submittedName>
</protein>
<dbReference type="Proteomes" id="UP001344817">
    <property type="component" value="Unassembled WGS sequence"/>
</dbReference>
<dbReference type="RefSeq" id="WP_330500947.1">
    <property type="nucleotide sequence ID" value="NZ_JAZDWZ010000010.1"/>
</dbReference>
<feature type="transmembrane region" description="Helical" evidence="1">
    <location>
        <begin position="21"/>
        <end position="51"/>
    </location>
</feature>
<keyword evidence="1" id="KW-0812">Transmembrane</keyword>
<evidence type="ECO:0000256" key="1">
    <source>
        <dbReference type="SAM" id="Phobius"/>
    </source>
</evidence>
<evidence type="ECO:0000313" key="2">
    <source>
        <dbReference type="EMBL" id="MEE3928534.1"/>
    </source>
</evidence>
<sequence length="161" mass="18919">MIQKSSYKFYLDTKKKVSRNVYVYGVLYYVLNFLTISAALLTGILTTWFLAGTVKGFSGENPYRSFLNESNSFVIIITFISAVSSLITGLISFFVINQNFELNKNRLKKIRFEYILYQSDLFYYSGLSKIDKDYTLFKRLEFILNIDRYQREQLYLSEPAK</sequence>
<keyword evidence="1" id="KW-0472">Membrane</keyword>
<feature type="transmembrane region" description="Helical" evidence="1">
    <location>
        <begin position="71"/>
        <end position="96"/>
    </location>
</feature>
<keyword evidence="1" id="KW-1133">Transmembrane helix</keyword>
<comment type="caution">
    <text evidence="2">The sequence shown here is derived from an EMBL/GenBank/DDBJ whole genome shotgun (WGS) entry which is preliminary data.</text>
</comment>
<accession>A0ABU7MLY6</accession>
<reference evidence="2" key="1">
    <citation type="submission" date="2024-01" db="EMBL/GenBank/DDBJ databases">
        <title>Genome sequence of Mycoplasma ciconiae type strain DSM 25251.</title>
        <authorList>
            <person name="Spergser J."/>
        </authorList>
    </citation>
    <scope>NUCLEOTIDE SEQUENCE [LARGE SCALE GENOMIC DNA]</scope>
    <source>
        <strain evidence="2">DSM 25251</strain>
    </source>
</reference>
<name>A0ABU7MLY6_9BACT</name>